<evidence type="ECO:0000313" key="12">
    <source>
        <dbReference type="Proteomes" id="UP000799440"/>
    </source>
</evidence>
<gene>
    <name evidence="11" type="ORF">M011DRAFT_493868</name>
</gene>
<feature type="compositionally biased region" description="Low complexity" evidence="8">
    <location>
        <begin position="848"/>
        <end position="857"/>
    </location>
</feature>
<feature type="compositionally biased region" description="Basic and acidic residues" evidence="8">
    <location>
        <begin position="21"/>
        <end position="30"/>
    </location>
</feature>
<feature type="region of interest" description="Disordered" evidence="8">
    <location>
        <begin position="679"/>
        <end position="870"/>
    </location>
</feature>
<feature type="transmembrane region" description="Helical" evidence="9">
    <location>
        <begin position="172"/>
        <end position="189"/>
    </location>
</feature>
<name>A0A6A6VBL3_9PLEO</name>
<dbReference type="SUPFAM" id="SSF47473">
    <property type="entry name" value="EF-hand"/>
    <property type="match status" value="1"/>
</dbReference>
<dbReference type="PIRSF" id="PIRSF017209">
    <property type="entry name" value="Memb_At2g17000_prd"/>
    <property type="match status" value="1"/>
</dbReference>
<feature type="transmembrane region" description="Helical" evidence="9">
    <location>
        <begin position="122"/>
        <end position="140"/>
    </location>
</feature>
<evidence type="ECO:0000256" key="1">
    <source>
        <dbReference type="ARBA" id="ARBA00004127"/>
    </source>
</evidence>
<evidence type="ECO:0000256" key="3">
    <source>
        <dbReference type="ARBA" id="ARBA00022692"/>
    </source>
</evidence>
<dbReference type="AlphaFoldDB" id="A0A6A6VBL3"/>
<dbReference type="PANTHER" id="PTHR31323:SF14">
    <property type="entry name" value="MECHANOSENSITIVE ION CHANNEL PROTEIN MSY2"/>
    <property type="match status" value="1"/>
</dbReference>
<feature type="domain" description="EF-hand" evidence="10">
    <location>
        <begin position="378"/>
        <end position="413"/>
    </location>
</feature>
<dbReference type="GO" id="GO:0005789">
    <property type="term" value="C:endoplasmic reticulum membrane"/>
    <property type="evidence" value="ECO:0007669"/>
    <property type="project" value="UniProtKB-SubCell"/>
</dbReference>
<feature type="compositionally biased region" description="Basic and acidic residues" evidence="8">
    <location>
        <begin position="722"/>
        <end position="738"/>
    </location>
</feature>
<feature type="transmembrane region" description="Helical" evidence="9">
    <location>
        <begin position="79"/>
        <end position="102"/>
    </location>
</feature>
<protein>
    <recommendedName>
        <fullName evidence="7">Mechanosensitive ion channel protein</fullName>
    </recommendedName>
</protein>
<proteinExistence type="inferred from homology"/>
<dbReference type="Pfam" id="PF25886">
    <property type="entry name" value="Msy1"/>
    <property type="match status" value="1"/>
</dbReference>
<feature type="compositionally biased region" description="Polar residues" evidence="8">
    <location>
        <begin position="1"/>
        <end position="12"/>
    </location>
</feature>
<dbReference type="PROSITE" id="PS50222">
    <property type="entry name" value="EF_HAND_2"/>
    <property type="match status" value="1"/>
</dbReference>
<dbReference type="OrthoDB" id="544685at2759"/>
<feature type="compositionally biased region" description="Polar residues" evidence="8">
    <location>
        <begin position="838"/>
        <end position="847"/>
    </location>
</feature>
<feature type="transmembrane region" description="Helical" evidence="9">
    <location>
        <begin position="201"/>
        <end position="220"/>
    </location>
</feature>
<dbReference type="InterPro" id="IPR023408">
    <property type="entry name" value="MscS_beta-dom_sf"/>
</dbReference>
<feature type="transmembrane region" description="Helical" evidence="9">
    <location>
        <begin position="430"/>
        <end position="451"/>
    </location>
</feature>
<evidence type="ECO:0000256" key="9">
    <source>
        <dbReference type="SAM" id="Phobius"/>
    </source>
</evidence>
<dbReference type="Proteomes" id="UP000799440">
    <property type="component" value="Unassembled WGS sequence"/>
</dbReference>
<keyword evidence="7" id="KW-0256">Endoplasmic reticulum</keyword>
<keyword evidence="3 9" id="KW-0812">Transmembrane</keyword>
<comment type="similarity">
    <text evidence="2 7">Belongs to the MscS (TC 1.A.23) family.</text>
</comment>
<dbReference type="InterPro" id="IPR011992">
    <property type="entry name" value="EF-hand-dom_pair"/>
</dbReference>
<evidence type="ECO:0000256" key="5">
    <source>
        <dbReference type="ARBA" id="ARBA00022989"/>
    </source>
</evidence>
<dbReference type="InterPro" id="IPR006685">
    <property type="entry name" value="MscS_channel_2nd"/>
</dbReference>
<accession>A0A6A6VBL3</accession>
<evidence type="ECO:0000313" key="11">
    <source>
        <dbReference type="EMBL" id="KAF2747945.1"/>
    </source>
</evidence>
<organism evidence="11 12">
    <name type="scientific">Sporormia fimetaria CBS 119925</name>
    <dbReference type="NCBI Taxonomy" id="1340428"/>
    <lineage>
        <taxon>Eukaryota</taxon>
        <taxon>Fungi</taxon>
        <taxon>Dikarya</taxon>
        <taxon>Ascomycota</taxon>
        <taxon>Pezizomycotina</taxon>
        <taxon>Dothideomycetes</taxon>
        <taxon>Pleosporomycetidae</taxon>
        <taxon>Pleosporales</taxon>
        <taxon>Sporormiaceae</taxon>
        <taxon>Sporormia</taxon>
    </lineage>
</organism>
<evidence type="ECO:0000259" key="10">
    <source>
        <dbReference type="PROSITE" id="PS50222"/>
    </source>
</evidence>
<dbReference type="SUPFAM" id="SSF50182">
    <property type="entry name" value="Sm-like ribonucleoproteins"/>
    <property type="match status" value="1"/>
</dbReference>
<sequence length="870" mass="96514">MNSNDIPLQTVVSHAPSHAPTVRDTENEKSGFFHGRRKVHRVESKSAAYAGDSGEEKATLNRMGRFYTKILNFSIITRYMIYVAPLALILAIPIVLSATIWTGNNAEGNPKHSVGGANPKRFWIWIEIVWLSFWACKIVAHFLPRLFEFLVGVVSPGVRKYVMLLRALEKPMSVVFWMIVNQVTFPVLVNTNRGWYNTMKSVLLAALICSCVILAERILIQLISISYHRKQFDGKIKESKRNIHLLGLLYDASRALFPSYCQEFAEEDYIIHETFQLGIGSKKGTFKGHKRSGTGTPMRLLADMGRIGDKVTSAFGTVAQEITGKKILDPNSAHSIVLEALDKNRSAEALARRIWMSFVVEGKNSLYQEDLTEVMGQGRQEEAEECFACLDRDANGDISLEEMILTVTEFGRERKSIATSMHDVDQAINALDGLLSTIVFIVCIFIFIAFLSPSFVGTLTTSATALLSLSFVFATTCQEVLGSCVFLFVKHPYDIGDRVDIGADSLTVEHISLLYTVFKRVVNGKMVQIPNIVLNNLWVENITRSKAMREQVSLFVSFDTTFEDINVLKQEMVAFVRDPQNSRDFFPDIEIEVVGIAEMNKMELRCEIKHKSNWSNEALRTSRRSKFMCALVLALRKIPIYGPAGGDAALGDAGHPSWSVAISPADAIAAREKFNTEKDAKRLYPTMSPEEDNDKGKSTSTDYLSPTHPEMSAINTLNNRKPGSDPVRDDTWNNRDDISTVGRPSVDIRPSLDEVRGLLHKASSSGKRKQSAFSSTSETPTRQGMPPIPLPLRSPVSPSALSASRIDEEFQYQTMAPPAQPQGPAVVGLATEGAAPASVQSPTSPQGSNNPYRSPSLRSPPPSERHPYKP</sequence>
<dbReference type="Gene3D" id="2.30.30.60">
    <property type="match status" value="1"/>
</dbReference>
<evidence type="ECO:0000256" key="6">
    <source>
        <dbReference type="ARBA" id="ARBA00023136"/>
    </source>
</evidence>
<evidence type="ECO:0000256" key="2">
    <source>
        <dbReference type="ARBA" id="ARBA00008017"/>
    </source>
</evidence>
<reference evidence="11" key="1">
    <citation type="journal article" date="2020" name="Stud. Mycol.">
        <title>101 Dothideomycetes genomes: a test case for predicting lifestyles and emergence of pathogens.</title>
        <authorList>
            <person name="Haridas S."/>
            <person name="Albert R."/>
            <person name="Binder M."/>
            <person name="Bloem J."/>
            <person name="Labutti K."/>
            <person name="Salamov A."/>
            <person name="Andreopoulos B."/>
            <person name="Baker S."/>
            <person name="Barry K."/>
            <person name="Bills G."/>
            <person name="Bluhm B."/>
            <person name="Cannon C."/>
            <person name="Castanera R."/>
            <person name="Culley D."/>
            <person name="Daum C."/>
            <person name="Ezra D."/>
            <person name="Gonzalez J."/>
            <person name="Henrissat B."/>
            <person name="Kuo A."/>
            <person name="Liang C."/>
            <person name="Lipzen A."/>
            <person name="Lutzoni F."/>
            <person name="Magnuson J."/>
            <person name="Mondo S."/>
            <person name="Nolan M."/>
            <person name="Ohm R."/>
            <person name="Pangilinan J."/>
            <person name="Park H.-J."/>
            <person name="Ramirez L."/>
            <person name="Alfaro M."/>
            <person name="Sun H."/>
            <person name="Tritt A."/>
            <person name="Yoshinaga Y."/>
            <person name="Zwiers L.-H."/>
            <person name="Turgeon B."/>
            <person name="Goodwin S."/>
            <person name="Spatafora J."/>
            <person name="Crous P."/>
            <person name="Grigoriev I."/>
        </authorList>
    </citation>
    <scope>NUCLEOTIDE SEQUENCE</scope>
    <source>
        <strain evidence="11">CBS 119925</strain>
    </source>
</reference>
<dbReference type="EMBL" id="MU006570">
    <property type="protein sequence ID" value="KAF2747945.1"/>
    <property type="molecule type" value="Genomic_DNA"/>
</dbReference>
<dbReference type="InterPro" id="IPR016688">
    <property type="entry name" value="MscS-like_plants/fungi"/>
</dbReference>
<dbReference type="PROSITE" id="PS00018">
    <property type="entry name" value="EF_HAND_1"/>
    <property type="match status" value="1"/>
</dbReference>
<dbReference type="PANTHER" id="PTHR31323">
    <property type="entry name" value="MECHANOSENSITIVE ION CHANNEL PROTEIN MSY2"/>
    <property type="match status" value="1"/>
</dbReference>
<evidence type="ECO:0000256" key="8">
    <source>
        <dbReference type="SAM" id="MobiDB-lite"/>
    </source>
</evidence>
<dbReference type="InterPro" id="IPR010920">
    <property type="entry name" value="LSM_dom_sf"/>
</dbReference>
<dbReference type="InterPro" id="IPR018247">
    <property type="entry name" value="EF_Hand_1_Ca_BS"/>
</dbReference>
<keyword evidence="6 7" id="KW-0472">Membrane</keyword>
<dbReference type="InterPro" id="IPR058650">
    <property type="entry name" value="Msy1/2-like"/>
</dbReference>
<keyword evidence="5 9" id="KW-1133">Transmembrane helix</keyword>
<evidence type="ECO:0000256" key="7">
    <source>
        <dbReference type="PIRNR" id="PIRNR017209"/>
    </source>
</evidence>
<dbReference type="Gene3D" id="1.10.238.10">
    <property type="entry name" value="EF-hand"/>
    <property type="match status" value="1"/>
</dbReference>
<keyword evidence="12" id="KW-1185">Reference proteome</keyword>
<dbReference type="InterPro" id="IPR002048">
    <property type="entry name" value="EF_hand_dom"/>
</dbReference>
<evidence type="ECO:0000256" key="4">
    <source>
        <dbReference type="ARBA" id="ARBA00022837"/>
    </source>
</evidence>
<feature type="region of interest" description="Disordered" evidence="8">
    <location>
        <begin position="1"/>
        <end position="30"/>
    </location>
</feature>
<dbReference type="GO" id="GO:0005262">
    <property type="term" value="F:calcium channel activity"/>
    <property type="evidence" value="ECO:0007669"/>
    <property type="project" value="TreeGrafter"/>
</dbReference>
<feature type="transmembrane region" description="Helical" evidence="9">
    <location>
        <begin position="463"/>
        <end position="489"/>
    </location>
</feature>
<dbReference type="Pfam" id="PF00924">
    <property type="entry name" value="MS_channel_2nd"/>
    <property type="match status" value="1"/>
</dbReference>
<dbReference type="GO" id="GO:0005509">
    <property type="term" value="F:calcium ion binding"/>
    <property type="evidence" value="ECO:0007669"/>
    <property type="project" value="InterPro"/>
</dbReference>
<keyword evidence="4" id="KW-0106">Calcium</keyword>
<comment type="subcellular location">
    <subcellularLocation>
        <location evidence="1">Endomembrane system</location>
        <topology evidence="1">Multi-pass membrane protein</topology>
    </subcellularLocation>
    <subcellularLocation>
        <location evidence="7">Endoplasmic reticulum membrane</location>
    </subcellularLocation>
</comment>
<dbReference type="GO" id="GO:0006874">
    <property type="term" value="P:intracellular calcium ion homeostasis"/>
    <property type="evidence" value="ECO:0007669"/>
    <property type="project" value="TreeGrafter"/>
</dbReference>
<feature type="compositionally biased region" description="Polar residues" evidence="8">
    <location>
        <begin position="771"/>
        <end position="782"/>
    </location>
</feature>